<feature type="compositionally biased region" description="Basic and acidic residues" evidence="1">
    <location>
        <begin position="1743"/>
        <end position="1758"/>
    </location>
</feature>
<feature type="compositionally biased region" description="Basic and acidic residues" evidence="1">
    <location>
        <begin position="1028"/>
        <end position="1070"/>
    </location>
</feature>
<feature type="compositionally biased region" description="Basic and acidic residues" evidence="1">
    <location>
        <begin position="785"/>
        <end position="808"/>
    </location>
</feature>
<feature type="compositionally biased region" description="Polar residues" evidence="1">
    <location>
        <begin position="1834"/>
        <end position="1845"/>
    </location>
</feature>
<feature type="compositionally biased region" description="Basic and acidic residues" evidence="1">
    <location>
        <begin position="329"/>
        <end position="338"/>
    </location>
</feature>
<feature type="compositionally biased region" description="Basic and acidic residues" evidence="1">
    <location>
        <begin position="1581"/>
        <end position="1595"/>
    </location>
</feature>
<feature type="compositionally biased region" description="Basic and acidic residues" evidence="1">
    <location>
        <begin position="539"/>
        <end position="563"/>
    </location>
</feature>
<reference evidence="2" key="1">
    <citation type="submission" date="2023-06" db="EMBL/GenBank/DDBJ databases">
        <authorList>
            <person name="Noh H."/>
        </authorList>
    </citation>
    <scope>NUCLEOTIDE SEQUENCE</scope>
    <source>
        <strain evidence="2">DUCC20226</strain>
    </source>
</reference>
<organism evidence="2 3">
    <name type="scientific">Phomopsis amygdali</name>
    <name type="common">Fusicoccum amygdali</name>
    <dbReference type="NCBI Taxonomy" id="1214568"/>
    <lineage>
        <taxon>Eukaryota</taxon>
        <taxon>Fungi</taxon>
        <taxon>Dikarya</taxon>
        <taxon>Ascomycota</taxon>
        <taxon>Pezizomycotina</taxon>
        <taxon>Sordariomycetes</taxon>
        <taxon>Sordariomycetidae</taxon>
        <taxon>Diaporthales</taxon>
        <taxon>Diaporthaceae</taxon>
        <taxon>Diaporthe</taxon>
    </lineage>
</organism>
<feature type="compositionally biased region" description="Basic and acidic residues" evidence="1">
    <location>
        <begin position="1259"/>
        <end position="1342"/>
    </location>
</feature>
<evidence type="ECO:0000313" key="3">
    <source>
        <dbReference type="Proteomes" id="UP001265746"/>
    </source>
</evidence>
<feature type="region of interest" description="Disordered" evidence="1">
    <location>
        <begin position="85"/>
        <end position="142"/>
    </location>
</feature>
<feature type="region of interest" description="Disordered" evidence="1">
    <location>
        <begin position="1385"/>
        <end position="1413"/>
    </location>
</feature>
<feature type="region of interest" description="Disordered" evidence="1">
    <location>
        <begin position="876"/>
        <end position="934"/>
    </location>
</feature>
<feature type="region of interest" description="Disordered" evidence="1">
    <location>
        <begin position="477"/>
        <end position="852"/>
    </location>
</feature>
<feature type="compositionally biased region" description="Basic and acidic residues" evidence="1">
    <location>
        <begin position="1773"/>
        <end position="1802"/>
    </location>
</feature>
<feature type="compositionally biased region" description="Basic and acidic residues" evidence="1">
    <location>
        <begin position="2130"/>
        <end position="2144"/>
    </location>
</feature>
<feature type="compositionally biased region" description="Low complexity" evidence="1">
    <location>
        <begin position="896"/>
        <end position="911"/>
    </location>
</feature>
<feature type="compositionally biased region" description="Basic and acidic residues" evidence="1">
    <location>
        <begin position="1177"/>
        <end position="1193"/>
    </location>
</feature>
<feature type="compositionally biased region" description="Basic and acidic residues" evidence="1">
    <location>
        <begin position="1430"/>
        <end position="1453"/>
    </location>
</feature>
<feature type="compositionally biased region" description="Polar residues" evidence="1">
    <location>
        <begin position="1546"/>
        <end position="1558"/>
    </location>
</feature>
<dbReference type="PANTHER" id="PTHR48125">
    <property type="entry name" value="LP07818P1"/>
    <property type="match status" value="1"/>
</dbReference>
<feature type="compositionally biased region" description="Polar residues" evidence="1">
    <location>
        <begin position="92"/>
        <end position="101"/>
    </location>
</feature>
<feature type="compositionally biased region" description="Basic and acidic residues" evidence="1">
    <location>
        <begin position="628"/>
        <end position="648"/>
    </location>
</feature>
<gene>
    <name evidence="2" type="ORF">N8I77_000845</name>
</gene>
<feature type="region of interest" description="Disordered" evidence="1">
    <location>
        <begin position="959"/>
        <end position="1344"/>
    </location>
</feature>
<dbReference type="Proteomes" id="UP001265746">
    <property type="component" value="Unassembled WGS sequence"/>
</dbReference>
<feature type="compositionally biased region" description="Pro residues" evidence="1">
    <location>
        <begin position="1720"/>
        <end position="1740"/>
    </location>
</feature>
<feature type="compositionally biased region" description="Basic and acidic residues" evidence="1">
    <location>
        <begin position="694"/>
        <end position="716"/>
    </location>
</feature>
<dbReference type="EMBL" id="JAUJFL010000001">
    <property type="protein sequence ID" value="KAK2613980.1"/>
    <property type="molecule type" value="Genomic_DNA"/>
</dbReference>
<evidence type="ECO:0000256" key="1">
    <source>
        <dbReference type="SAM" id="MobiDB-lite"/>
    </source>
</evidence>
<comment type="caution">
    <text evidence="2">The sequence shown here is derived from an EMBL/GenBank/DDBJ whole genome shotgun (WGS) entry which is preliminary data.</text>
</comment>
<feature type="compositionally biased region" description="Basic and acidic residues" evidence="1">
    <location>
        <begin position="2189"/>
        <end position="2202"/>
    </location>
</feature>
<feature type="compositionally biased region" description="Pro residues" evidence="1">
    <location>
        <begin position="1217"/>
        <end position="1226"/>
    </location>
</feature>
<feature type="compositionally biased region" description="Pro residues" evidence="1">
    <location>
        <begin position="1631"/>
        <end position="1659"/>
    </location>
</feature>
<feature type="compositionally biased region" description="Basic and acidic residues" evidence="1">
    <location>
        <begin position="876"/>
        <end position="895"/>
    </location>
</feature>
<feature type="region of interest" description="Disordered" evidence="1">
    <location>
        <begin position="1581"/>
        <end position="2319"/>
    </location>
</feature>
<feature type="compositionally biased region" description="Low complexity" evidence="1">
    <location>
        <begin position="650"/>
        <end position="668"/>
    </location>
</feature>
<feature type="compositionally biased region" description="Basic and acidic residues" evidence="1">
    <location>
        <begin position="1987"/>
        <end position="2003"/>
    </location>
</feature>
<evidence type="ECO:0000313" key="2">
    <source>
        <dbReference type="EMBL" id="KAK2613980.1"/>
    </source>
</evidence>
<feature type="compositionally biased region" description="Basic and acidic residues" evidence="1">
    <location>
        <begin position="1810"/>
        <end position="1827"/>
    </location>
</feature>
<name>A0AAD9W7L4_PHOAM</name>
<feature type="compositionally biased region" description="Basic and acidic residues" evidence="1">
    <location>
        <begin position="222"/>
        <end position="233"/>
    </location>
</feature>
<feature type="compositionally biased region" description="Basic and acidic residues" evidence="1">
    <location>
        <begin position="987"/>
        <end position="1008"/>
    </location>
</feature>
<feature type="compositionally biased region" description="Basic and acidic residues" evidence="1">
    <location>
        <begin position="959"/>
        <end position="981"/>
    </location>
</feature>
<feature type="compositionally biased region" description="Basic and acidic residues" evidence="1">
    <location>
        <begin position="2027"/>
        <end position="2104"/>
    </location>
</feature>
<feature type="region of interest" description="Disordered" evidence="1">
    <location>
        <begin position="1426"/>
        <end position="1558"/>
    </location>
</feature>
<protein>
    <submittedName>
        <fullName evidence="2">Uncharacterized protein</fullName>
    </submittedName>
</protein>
<dbReference type="PANTHER" id="PTHR48125:SF12">
    <property type="entry name" value="AT HOOK TRANSCRIPTION FACTOR FAMILY-RELATED"/>
    <property type="match status" value="1"/>
</dbReference>
<proteinExistence type="predicted"/>
<feature type="compositionally biased region" description="Low complexity" evidence="1">
    <location>
        <begin position="1120"/>
        <end position="1134"/>
    </location>
</feature>
<feature type="compositionally biased region" description="Gly residues" evidence="1">
    <location>
        <begin position="206"/>
        <end position="218"/>
    </location>
</feature>
<feature type="compositionally biased region" description="Basic and acidic residues" evidence="1">
    <location>
        <begin position="1460"/>
        <end position="1490"/>
    </location>
</feature>
<feature type="compositionally biased region" description="Gly residues" evidence="1">
    <location>
        <begin position="310"/>
        <end position="321"/>
    </location>
</feature>
<feature type="compositionally biased region" description="Basic and acidic residues" evidence="1">
    <location>
        <begin position="1400"/>
        <end position="1413"/>
    </location>
</feature>
<feature type="compositionally biased region" description="Acidic residues" evidence="1">
    <location>
        <begin position="1077"/>
        <end position="1093"/>
    </location>
</feature>
<feature type="region of interest" description="Disordered" evidence="1">
    <location>
        <begin position="168"/>
        <end position="439"/>
    </location>
</feature>
<feature type="compositionally biased region" description="Low complexity" evidence="1">
    <location>
        <begin position="477"/>
        <end position="500"/>
    </location>
</feature>
<sequence>MAAAEVLAFAASDSWHPAQYSTKTTWWDGTIRGRRNNQVDALLQWRLGLISEAWIKLRSAHHSTSLRNCPAKPLIIPKFCSPKCPRARRQPGPSTDHSASTADVRDLTDTDSAAQLRRLAPEDRDVPPPSSSAGRRQQRDDRDIDLLADPNMDLIDFDSEDGFLQAAGKKKKKQTTSFNWLEDENDKKDGDGTEEGGDGNKDPNGGDAGAGDGAGGDGGGDDSGKKEDDKAGADADADDIWGDFATVGSKKKKNKDKTADAFGLPEIPPTSTDFHEIKLDDSGGGTGLDFGLGSKTEKPKTGLSAWTSSWGGGGWGWGGLSGSQTEASKPAEEEKTEYPVDDSPWGINRPKPKKKTTSTFSFGAIGEDDGTKDSNSFDFLGGSKPSDKKDTGKKKKGKAVIDESPAADITQEETPPEAPDAPQSSENAPEPALTPDEEAELLKLQTKKDIGSKLTKKQTDRYKFLTDKVEEAAKAAEAASGDAIDLLDDGAPPAAAEDPANGSDPFDAAQAEADENARIIQEEEEEMAQLRGKKKLKKAEKDRLRVLEDRADERSREAEEKAAAAESNGQEEGAPEPGDVPAEDTPPTDDPAPEIDAAQAEADEQARIVQEEEEEMAQLRAKKKLKRADKDRLQELEDRAESRAREAEESAAAAQAEVEAAEAAAAQADADEKARIIQEEEEEMAQLRAKKKLKSADKERLRILEENADTRAREAQAAETVAPPEETTPESGAGSSESKSDETAPTTADDAGIDSAAQAETDEAARLIEEEENELEMLLSKSKLKKADKTRLKELQDNKERREQEAAAKADVAADPDSSEPPVDGTLAPAEDAAASGDGVEPIPSEEDELAKRLIEEEELELDLLLSKSKLKKNEKARLKVLQDNKEQREYEAAAKAEAASDPAPDSAEPPTDGAIDSAPVLDDAPVDETAAQEALIAAEESELTDLLSKAKLKKVEKARLKELQDRKDQRDEEAKMAAEKAEEEERVAREKAEQDARELEEQKRREEIEAEEAEIASLKSKKKLKRSEKDRLSELEFRAQERASAEAEKLAEELLKEDAQNEVKEEPKASKGFSWADDDPAADENGAGDDWMDWGLSSSKKLKKKDKSSPLIEFGGTSDPIAIPDAPTAIADADSFDFGWGKPKKKDVQTPADDLWSFGGSSKKKSKNQPVEVVDDPIKPDTIGEPKDKIGGDDFWSTFGVDKKDKSSRKNALAMEPPPPVPTPPNMDLTETEVDVHDAGDGWDDPSGSTELSRSKSKSSDKDSKKASKEPKLSKKELEKLEKEKKKAEKEQKEREKREAEEAAERDRIAEEERLAAEAKAEEERLVREAEELAKQEEEAKQAAIDAIAQEEADLAALQAKKDSGKKLTKKDKEKFDKLSASCQARADEKAAQEAAEQAAREEEERLAREAEELARRQEIEKEEAELQELQKKKDSGRKLLKKDKEKYDMLRANKKARDKAAEEAAAPKDEAAPAGDLKAEDDLDKDLANLDANQLDELDQFLSSPTKPSARAAEVDPFDFWGASKKSPKPKKGKSPGAEPLLEATTSHRATVENSASKDVVVDAWSAWQDTYPLSRSRPETHFGGDFHHHDLDNGPSVPASPPSPTLMKGRKSVGGKVADRLKAFEATIPPPPPAPVAVDFPPPPPPPPPPLEPVAPPAEDGKKKKKSKSKAAEIPGSFPVEEDEQLPDDIVEVIDMSPPKSKKGKKAKSKTEDAIAVPPPPPPPPAVPDAPLSPPPEIAAELKREGKKERAKINRDGGSSWGMWSASTPSKEKKPSKSKAPEEPKREKKSRSPEKEERLSAPGSSSDKAERSERVKDMAKETPVRPKLMSVFNSTPPISRSMSTREKRHKEGKSSRRSSFDTPSGIVSPPPEDEVPTMSSKAAKILGVGIGDALGRSSSKRKKSSKPFEEDDIVMVGANDAAEPSPEKSSRRRHKQYQRDDDDIVMVDVADATPPPGLRRSNTSGSTKKGFGGLFGGMLSTPKTDPRPEPRRRNTHHGTDIEDGAAATDVDAEAKKAARRLRRAEREAAEKEEEDSRRAKDEARREKRRKQEEEEHEARRAERRAAKLRQEEERKAAEDKEAAREERRRQKRLERQQEREAAAANGENTVEDDEARRAARRERRKGRAAESDREQERRHLDEDEERRRRRAERRAARESAEGKSSSRRRAERADDGFGRPSKISRRHTDGLDKSFKKSESNPNPWPHSGTSSWVKDHSDAGPPPEDGVPPIEAMEDMDDAAARHERRRRRKYGDGVVDVEVVDEDGERRRRKRREERAGGSDGSGERKRHSIIGDAYATATPRSSASSWWKKLKGT</sequence>
<accession>A0AAD9W7L4</accession>
<feature type="compositionally biased region" description="Acidic residues" evidence="1">
    <location>
        <begin position="1683"/>
        <end position="1695"/>
    </location>
</feature>
<keyword evidence="3" id="KW-1185">Reference proteome</keyword>